<dbReference type="InterPro" id="IPR011029">
    <property type="entry name" value="DEATH-like_dom_sf"/>
</dbReference>
<feature type="domain" description="CARD" evidence="1">
    <location>
        <begin position="1"/>
        <end position="90"/>
    </location>
</feature>
<dbReference type="InterPro" id="IPR053004">
    <property type="entry name" value="MAGUK_Signaling_Regulators"/>
</dbReference>
<dbReference type="CDD" id="cd01671">
    <property type="entry name" value="CARD"/>
    <property type="match status" value="1"/>
</dbReference>
<dbReference type="Gene3D" id="1.10.533.10">
    <property type="entry name" value="Death Domain, Fas"/>
    <property type="match status" value="1"/>
</dbReference>
<proteinExistence type="predicted"/>
<sequence>MEAKYKELIELHRLKFSAVVDADRLLPILEIAETLSNAEVTEINKLTVNKERVDKILDILLNKDNLAFKGLCFALENTYPHLLTVMFLGNSQRTTSASGSGMTMASMGRNFKSCIL</sequence>
<dbReference type="SUPFAM" id="SSF47986">
    <property type="entry name" value="DEATH domain"/>
    <property type="match status" value="1"/>
</dbReference>
<organism evidence="2 3">
    <name type="scientific">Dreissena polymorpha</name>
    <name type="common">Zebra mussel</name>
    <name type="synonym">Mytilus polymorpha</name>
    <dbReference type="NCBI Taxonomy" id="45954"/>
    <lineage>
        <taxon>Eukaryota</taxon>
        <taxon>Metazoa</taxon>
        <taxon>Spiralia</taxon>
        <taxon>Lophotrochozoa</taxon>
        <taxon>Mollusca</taxon>
        <taxon>Bivalvia</taxon>
        <taxon>Autobranchia</taxon>
        <taxon>Heteroconchia</taxon>
        <taxon>Euheterodonta</taxon>
        <taxon>Imparidentia</taxon>
        <taxon>Neoheterodontei</taxon>
        <taxon>Myida</taxon>
        <taxon>Dreissenoidea</taxon>
        <taxon>Dreissenidae</taxon>
        <taxon>Dreissena</taxon>
    </lineage>
</organism>
<dbReference type="PROSITE" id="PS50209">
    <property type="entry name" value="CARD"/>
    <property type="match status" value="1"/>
</dbReference>
<gene>
    <name evidence="2" type="ORF">DPMN_035030</name>
</gene>
<dbReference type="GO" id="GO:0042981">
    <property type="term" value="P:regulation of apoptotic process"/>
    <property type="evidence" value="ECO:0007669"/>
    <property type="project" value="InterPro"/>
</dbReference>
<dbReference type="EMBL" id="JAIWYP010000002">
    <property type="protein sequence ID" value="KAH3871815.1"/>
    <property type="molecule type" value="Genomic_DNA"/>
</dbReference>
<dbReference type="InterPro" id="IPR001315">
    <property type="entry name" value="CARD"/>
</dbReference>
<reference evidence="2" key="1">
    <citation type="journal article" date="2019" name="bioRxiv">
        <title>The Genome of the Zebra Mussel, Dreissena polymorpha: A Resource for Invasive Species Research.</title>
        <authorList>
            <person name="McCartney M.A."/>
            <person name="Auch B."/>
            <person name="Kono T."/>
            <person name="Mallez S."/>
            <person name="Zhang Y."/>
            <person name="Obille A."/>
            <person name="Becker A."/>
            <person name="Abrahante J.E."/>
            <person name="Garbe J."/>
            <person name="Badalamenti J.P."/>
            <person name="Herman A."/>
            <person name="Mangelson H."/>
            <person name="Liachko I."/>
            <person name="Sullivan S."/>
            <person name="Sone E.D."/>
            <person name="Koren S."/>
            <person name="Silverstein K.A.T."/>
            <person name="Beckman K.B."/>
            <person name="Gohl D.M."/>
        </authorList>
    </citation>
    <scope>NUCLEOTIDE SEQUENCE</scope>
    <source>
        <strain evidence="2">Duluth1</strain>
        <tissue evidence="2">Whole animal</tissue>
    </source>
</reference>
<dbReference type="PANTHER" id="PTHR46360">
    <property type="entry name" value="DISKS LARGE HOMOLOG 5"/>
    <property type="match status" value="1"/>
</dbReference>
<reference evidence="2" key="2">
    <citation type="submission" date="2020-11" db="EMBL/GenBank/DDBJ databases">
        <authorList>
            <person name="McCartney M.A."/>
            <person name="Auch B."/>
            <person name="Kono T."/>
            <person name="Mallez S."/>
            <person name="Becker A."/>
            <person name="Gohl D.M."/>
            <person name="Silverstein K.A.T."/>
            <person name="Koren S."/>
            <person name="Bechman K.B."/>
            <person name="Herman A."/>
            <person name="Abrahante J.E."/>
            <person name="Garbe J."/>
        </authorList>
    </citation>
    <scope>NUCLEOTIDE SEQUENCE</scope>
    <source>
        <strain evidence="2">Duluth1</strain>
        <tissue evidence="2">Whole animal</tissue>
    </source>
</reference>
<dbReference type="GO" id="GO:0005886">
    <property type="term" value="C:plasma membrane"/>
    <property type="evidence" value="ECO:0007669"/>
    <property type="project" value="TreeGrafter"/>
</dbReference>
<evidence type="ECO:0000259" key="1">
    <source>
        <dbReference type="PROSITE" id="PS50209"/>
    </source>
</evidence>
<evidence type="ECO:0000313" key="2">
    <source>
        <dbReference type="EMBL" id="KAH3871815.1"/>
    </source>
</evidence>
<comment type="caution">
    <text evidence="2">The sequence shown here is derived from an EMBL/GenBank/DDBJ whole genome shotgun (WGS) entry which is preliminary data.</text>
</comment>
<protein>
    <recommendedName>
        <fullName evidence="1">CARD domain-containing protein</fullName>
    </recommendedName>
</protein>
<evidence type="ECO:0000313" key="3">
    <source>
        <dbReference type="Proteomes" id="UP000828390"/>
    </source>
</evidence>
<dbReference type="PANTHER" id="PTHR46360:SF1">
    <property type="entry name" value="DISKS LARGE HOMOLOG 5"/>
    <property type="match status" value="1"/>
</dbReference>
<dbReference type="AlphaFoldDB" id="A0A9D4RMK9"/>
<accession>A0A9D4RMK9</accession>
<dbReference type="GO" id="GO:0035331">
    <property type="term" value="P:negative regulation of hippo signaling"/>
    <property type="evidence" value="ECO:0007669"/>
    <property type="project" value="TreeGrafter"/>
</dbReference>
<name>A0A9D4RMK9_DREPO</name>
<keyword evidence="3" id="KW-1185">Reference proteome</keyword>
<dbReference type="Proteomes" id="UP000828390">
    <property type="component" value="Unassembled WGS sequence"/>
</dbReference>
<dbReference type="Pfam" id="PF00619">
    <property type="entry name" value="CARD"/>
    <property type="match status" value="1"/>
</dbReference>